<evidence type="ECO:0000313" key="6">
    <source>
        <dbReference type="Proteomes" id="UP000243338"/>
    </source>
</evidence>
<feature type="domain" description="PGF-CTERM archaeal protein-sorting signal" evidence="4">
    <location>
        <begin position="125"/>
        <end position="147"/>
    </location>
</feature>
<dbReference type="Pfam" id="PF18204">
    <property type="entry name" value="PGF-CTERM"/>
    <property type="match status" value="1"/>
</dbReference>
<feature type="compositionally biased region" description="Low complexity" evidence="2">
    <location>
        <begin position="75"/>
        <end position="87"/>
    </location>
</feature>
<feature type="non-terminal residue" evidence="5">
    <location>
        <position position="1"/>
    </location>
</feature>
<feature type="transmembrane region" description="Helical" evidence="3">
    <location>
        <begin position="124"/>
        <end position="144"/>
    </location>
</feature>
<organism evidence="5 6">
    <name type="scientific">Methanococcoides vulcani</name>
    <dbReference type="NCBI Taxonomy" id="1353158"/>
    <lineage>
        <taxon>Archaea</taxon>
        <taxon>Methanobacteriati</taxon>
        <taxon>Methanobacteriota</taxon>
        <taxon>Stenosarchaea group</taxon>
        <taxon>Methanomicrobia</taxon>
        <taxon>Methanosarcinales</taxon>
        <taxon>Methanosarcinaceae</taxon>
        <taxon>Methanococcoides</taxon>
    </lineage>
</organism>
<keyword evidence="3" id="KW-0812">Transmembrane</keyword>
<evidence type="ECO:0000259" key="4">
    <source>
        <dbReference type="Pfam" id="PF18204"/>
    </source>
</evidence>
<evidence type="ECO:0000256" key="2">
    <source>
        <dbReference type="SAM" id="MobiDB-lite"/>
    </source>
</evidence>
<feature type="region of interest" description="Disordered" evidence="2">
    <location>
        <begin position="70"/>
        <end position="124"/>
    </location>
</feature>
<dbReference type="EMBL" id="FOHQ01000012">
    <property type="protein sequence ID" value="SET12351.1"/>
    <property type="molecule type" value="Genomic_DNA"/>
</dbReference>
<dbReference type="RefSeq" id="WP_218138502.1">
    <property type="nucleotide sequence ID" value="NZ_FOHQ01000012.1"/>
</dbReference>
<dbReference type="InterPro" id="IPR026371">
    <property type="entry name" value="PGF_CTERM"/>
</dbReference>
<sequence length="148" mass="15551">DVPASEGLSKNTLKNGDVVSFWFCPTNSTTFDPIIGEATYVLNISVAIESSTRGSSGGGAGHATIVKVVDEEEQTVTPEEPQTVTPEEPQPDEEDGQVAPDADAGLAEQSDAPNPEAEEPKKGLPGFEGIVAVFGLLLSAIFIVRRRV</sequence>
<dbReference type="AlphaFoldDB" id="A0A1I0BZ58"/>
<dbReference type="OrthoDB" id="134644at2157"/>
<evidence type="ECO:0000313" key="5">
    <source>
        <dbReference type="EMBL" id="SET12351.1"/>
    </source>
</evidence>
<keyword evidence="6" id="KW-1185">Reference proteome</keyword>
<dbReference type="Proteomes" id="UP000243338">
    <property type="component" value="Unassembled WGS sequence"/>
</dbReference>
<keyword evidence="3" id="KW-0472">Membrane</keyword>
<keyword evidence="1" id="KW-0732">Signal</keyword>
<evidence type="ECO:0000256" key="1">
    <source>
        <dbReference type="ARBA" id="ARBA00022729"/>
    </source>
</evidence>
<gene>
    <name evidence="5" type="ORF">SAMN04488587_0047</name>
</gene>
<protein>
    <recommendedName>
        <fullName evidence="4">PGF-CTERM archaeal protein-sorting signal domain-containing protein</fullName>
    </recommendedName>
</protein>
<accession>A0A1I0BZ58</accession>
<proteinExistence type="predicted"/>
<name>A0A1I0BZ58_9EURY</name>
<keyword evidence="3" id="KW-1133">Transmembrane helix</keyword>
<reference evidence="6" key="1">
    <citation type="submission" date="2016-10" db="EMBL/GenBank/DDBJ databases">
        <authorList>
            <person name="Varghese N."/>
            <person name="Submissions S."/>
        </authorList>
    </citation>
    <scope>NUCLEOTIDE SEQUENCE [LARGE SCALE GENOMIC DNA]</scope>
    <source>
        <strain evidence="6">SLH 33</strain>
    </source>
</reference>
<evidence type="ECO:0000256" key="3">
    <source>
        <dbReference type="SAM" id="Phobius"/>
    </source>
</evidence>